<evidence type="ECO:0000313" key="1">
    <source>
        <dbReference type="EMBL" id="CAH1564516.1"/>
    </source>
</evidence>
<dbReference type="EMBL" id="CAKMUD010000001">
    <property type="protein sequence ID" value="CAH1564516.1"/>
    <property type="molecule type" value="Genomic_DNA"/>
</dbReference>
<name>A0AAU9QDT5_9VIBR</name>
<organism evidence="1 2">
    <name type="scientific">Vibrio jasicida</name>
    <dbReference type="NCBI Taxonomy" id="766224"/>
    <lineage>
        <taxon>Bacteria</taxon>
        <taxon>Pseudomonadati</taxon>
        <taxon>Pseudomonadota</taxon>
        <taxon>Gammaproteobacteria</taxon>
        <taxon>Vibrionales</taxon>
        <taxon>Vibrionaceae</taxon>
        <taxon>Vibrio</taxon>
    </lineage>
</organism>
<sequence length="27" mass="2877">MKKGLHDAALLISDKKSAVKRSVAGPR</sequence>
<accession>A0AAU9QDT5</accession>
<gene>
    <name evidence="1" type="ORF">THF1A12_10280</name>
</gene>
<proteinExistence type="predicted"/>
<dbReference type="Proteomes" id="UP001295462">
    <property type="component" value="Unassembled WGS sequence"/>
</dbReference>
<reference evidence="1" key="1">
    <citation type="submission" date="2022-01" db="EMBL/GenBank/DDBJ databases">
        <authorList>
            <person name="Lagorce A."/>
        </authorList>
    </citation>
    <scope>NUCLEOTIDE SEQUENCE</scope>
    <source>
        <strain evidence="1">Th15_F1_A12</strain>
    </source>
</reference>
<protein>
    <submittedName>
        <fullName evidence="1">Uncharacterized protein</fullName>
    </submittedName>
</protein>
<evidence type="ECO:0000313" key="2">
    <source>
        <dbReference type="Proteomes" id="UP001295462"/>
    </source>
</evidence>
<dbReference type="AlphaFoldDB" id="A0AAU9QDT5"/>
<comment type="caution">
    <text evidence="1">The sequence shown here is derived from an EMBL/GenBank/DDBJ whole genome shotgun (WGS) entry which is preliminary data.</text>
</comment>